<sequence length="664" mass="75195">MQVTQYLLEDEASLRRQTYHSVSWPPTTVFDKAIYNGSMSYKIFNHFDEDGPIDVSQDSDFKVARLEAFIRTMIGFYSGDLDLTGRRLSRFEFYSARWSLFLADVEALAPFVLKFERGWAFEGKLALLAGQGRSSVYYEMQNEEMWETFRERWLVPSSYVYEDVKDWTDSVVKQITESKGEPKIQKLFLLDLPDELLDLVFQQGGSNVVRLLSRTCRHMRALGAPYIYRFRSMRLCVPSTNEMTLIGGSPVELQNHMFKCYQQSLNNMHKDIAFLIARPDITKQIEILNFHNSWAGSGRLPVNFDMRDDLSSVIASLSVAFPHDESITEITAYGFVVSRHFLRIMSTLPKLRKLYIDRCTFGVASLVEAKMLAATQFFNLDSVRHLRLAISPLSGHPGTKWTRTWYILASCTNITSLYIFSHSHQLDLTTFSLLAEEYHFFHISRLCMDGVSTPSVGLLRNWLLTLSGSPNITHFKVRFAAGVTDAEVLSLLDALASQPLKNLVLDGLLEGSADVFSDISQRFPQLTHLLLFQLLSLLGVPAAWPESPTAYASQLASLAHLRYFGWNLGEGLWLPPIPLAGAVAEEADADESADKEDADDDEAPSDPDEMAAMFAKRCATLEVFVLHDISSGWDISRGSDGRATLKKMSDFRRWESMPWNPEST</sequence>
<feature type="region of interest" description="Disordered" evidence="1">
    <location>
        <begin position="585"/>
        <end position="607"/>
    </location>
</feature>
<accession>A0A284RT57</accession>
<dbReference type="OMA" id="FEFYSAR"/>
<dbReference type="STRING" id="47428.A0A284RT57"/>
<evidence type="ECO:0008006" key="4">
    <source>
        <dbReference type="Google" id="ProtNLM"/>
    </source>
</evidence>
<gene>
    <name evidence="2" type="ORF">ARMOST_15324</name>
</gene>
<dbReference type="AlphaFoldDB" id="A0A284RT57"/>
<dbReference type="OrthoDB" id="3258311at2759"/>
<dbReference type="EMBL" id="FUEG01000015">
    <property type="protein sequence ID" value="SJL11910.1"/>
    <property type="molecule type" value="Genomic_DNA"/>
</dbReference>
<reference evidence="3" key="1">
    <citation type="journal article" date="2017" name="Nat. Ecol. Evol.">
        <title>Genome expansion and lineage-specific genetic innovations in the forest pathogenic fungi Armillaria.</title>
        <authorList>
            <person name="Sipos G."/>
            <person name="Prasanna A.N."/>
            <person name="Walter M.C."/>
            <person name="O'Connor E."/>
            <person name="Balint B."/>
            <person name="Krizsan K."/>
            <person name="Kiss B."/>
            <person name="Hess J."/>
            <person name="Varga T."/>
            <person name="Slot J."/>
            <person name="Riley R."/>
            <person name="Boka B."/>
            <person name="Rigling D."/>
            <person name="Barry K."/>
            <person name="Lee J."/>
            <person name="Mihaltcheva S."/>
            <person name="LaButti K."/>
            <person name="Lipzen A."/>
            <person name="Waldron R."/>
            <person name="Moloney N.M."/>
            <person name="Sperisen C."/>
            <person name="Kredics L."/>
            <person name="Vagvoelgyi C."/>
            <person name="Patrignani A."/>
            <person name="Fitzpatrick D."/>
            <person name="Nagy I."/>
            <person name="Doyle S."/>
            <person name="Anderson J.B."/>
            <person name="Grigoriev I.V."/>
            <person name="Gueldener U."/>
            <person name="Muensterkoetter M."/>
            <person name="Nagy L.G."/>
        </authorList>
    </citation>
    <scope>NUCLEOTIDE SEQUENCE [LARGE SCALE GENOMIC DNA]</scope>
    <source>
        <strain evidence="3">C18/9</strain>
    </source>
</reference>
<protein>
    <recommendedName>
        <fullName evidence="4">F-box domain-containing protein</fullName>
    </recommendedName>
</protein>
<evidence type="ECO:0000313" key="3">
    <source>
        <dbReference type="Proteomes" id="UP000219338"/>
    </source>
</evidence>
<dbReference type="InterPro" id="IPR032675">
    <property type="entry name" value="LRR_dom_sf"/>
</dbReference>
<evidence type="ECO:0000256" key="1">
    <source>
        <dbReference type="SAM" id="MobiDB-lite"/>
    </source>
</evidence>
<dbReference type="Proteomes" id="UP000219338">
    <property type="component" value="Unassembled WGS sequence"/>
</dbReference>
<keyword evidence="3" id="KW-1185">Reference proteome</keyword>
<name>A0A284RT57_ARMOS</name>
<evidence type="ECO:0000313" key="2">
    <source>
        <dbReference type="EMBL" id="SJL11910.1"/>
    </source>
</evidence>
<dbReference type="SUPFAM" id="SSF52047">
    <property type="entry name" value="RNI-like"/>
    <property type="match status" value="1"/>
</dbReference>
<proteinExistence type="predicted"/>
<dbReference type="Gene3D" id="3.80.10.10">
    <property type="entry name" value="Ribonuclease Inhibitor"/>
    <property type="match status" value="1"/>
</dbReference>
<organism evidence="2 3">
    <name type="scientific">Armillaria ostoyae</name>
    <name type="common">Armillaria root rot fungus</name>
    <dbReference type="NCBI Taxonomy" id="47428"/>
    <lineage>
        <taxon>Eukaryota</taxon>
        <taxon>Fungi</taxon>
        <taxon>Dikarya</taxon>
        <taxon>Basidiomycota</taxon>
        <taxon>Agaricomycotina</taxon>
        <taxon>Agaricomycetes</taxon>
        <taxon>Agaricomycetidae</taxon>
        <taxon>Agaricales</taxon>
        <taxon>Marasmiineae</taxon>
        <taxon>Physalacriaceae</taxon>
        <taxon>Armillaria</taxon>
    </lineage>
</organism>